<dbReference type="Gene3D" id="1.10.10.10">
    <property type="entry name" value="Winged helix-like DNA-binding domain superfamily/Winged helix DNA-binding domain"/>
    <property type="match status" value="1"/>
</dbReference>
<dbReference type="AlphaFoldDB" id="A0A7L5DUR3"/>
<dbReference type="CDD" id="cd05466">
    <property type="entry name" value="PBP2_LTTR_substrate"/>
    <property type="match status" value="1"/>
</dbReference>
<proteinExistence type="inferred from homology"/>
<dbReference type="InterPro" id="IPR000847">
    <property type="entry name" value="LysR_HTH_N"/>
</dbReference>
<dbReference type="SUPFAM" id="SSF53850">
    <property type="entry name" value="Periplasmic binding protein-like II"/>
    <property type="match status" value="1"/>
</dbReference>
<dbReference type="Pfam" id="PF00126">
    <property type="entry name" value="HTH_1"/>
    <property type="match status" value="1"/>
</dbReference>
<evidence type="ECO:0000313" key="7">
    <source>
        <dbReference type="Proteomes" id="UP000503278"/>
    </source>
</evidence>
<dbReference type="SUPFAM" id="SSF46785">
    <property type="entry name" value="Winged helix' DNA-binding domain"/>
    <property type="match status" value="1"/>
</dbReference>
<evidence type="ECO:0000256" key="3">
    <source>
        <dbReference type="ARBA" id="ARBA00023125"/>
    </source>
</evidence>
<gene>
    <name evidence="6" type="ORF">HH214_02705</name>
</gene>
<dbReference type="Proteomes" id="UP000503278">
    <property type="component" value="Chromosome"/>
</dbReference>
<comment type="similarity">
    <text evidence="1">Belongs to the LysR transcriptional regulatory family.</text>
</comment>
<dbReference type="GO" id="GO:0003700">
    <property type="term" value="F:DNA-binding transcription factor activity"/>
    <property type="evidence" value="ECO:0007669"/>
    <property type="project" value="InterPro"/>
</dbReference>
<evidence type="ECO:0000313" key="6">
    <source>
        <dbReference type="EMBL" id="QJD94865.1"/>
    </source>
</evidence>
<dbReference type="InterPro" id="IPR050950">
    <property type="entry name" value="HTH-type_LysR_regulators"/>
</dbReference>
<dbReference type="RefSeq" id="WP_169605882.1">
    <property type="nucleotide sequence ID" value="NZ_CP051682.1"/>
</dbReference>
<dbReference type="Pfam" id="PF03466">
    <property type="entry name" value="LysR_substrate"/>
    <property type="match status" value="1"/>
</dbReference>
<dbReference type="InterPro" id="IPR005119">
    <property type="entry name" value="LysR_subst-bd"/>
</dbReference>
<reference evidence="6 7" key="1">
    <citation type="submission" date="2020-04" db="EMBL/GenBank/DDBJ databases">
        <title>Genome sequencing of novel species.</title>
        <authorList>
            <person name="Heo J."/>
            <person name="Kim S.-J."/>
            <person name="Kim J.-S."/>
            <person name="Hong S.-B."/>
            <person name="Kwon S.-W."/>
        </authorList>
    </citation>
    <scope>NUCLEOTIDE SEQUENCE [LARGE SCALE GENOMIC DNA]</scope>
    <source>
        <strain evidence="6 7">F39-2</strain>
    </source>
</reference>
<evidence type="ECO:0000256" key="4">
    <source>
        <dbReference type="ARBA" id="ARBA00023163"/>
    </source>
</evidence>
<dbReference type="PRINTS" id="PR00039">
    <property type="entry name" value="HTHLYSR"/>
</dbReference>
<organism evidence="6 7">
    <name type="scientific">Mucilaginibacter robiniae</name>
    <dbReference type="NCBI Taxonomy" id="2728022"/>
    <lineage>
        <taxon>Bacteria</taxon>
        <taxon>Pseudomonadati</taxon>
        <taxon>Bacteroidota</taxon>
        <taxon>Sphingobacteriia</taxon>
        <taxon>Sphingobacteriales</taxon>
        <taxon>Sphingobacteriaceae</taxon>
        <taxon>Mucilaginibacter</taxon>
    </lineage>
</organism>
<feature type="domain" description="HTH lysR-type" evidence="5">
    <location>
        <begin position="1"/>
        <end position="58"/>
    </location>
</feature>
<dbReference type="InterPro" id="IPR036390">
    <property type="entry name" value="WH_DNA-bd_sf"/>
</dbReference>
<dbReference type="FunFam" id="1.10.10.10:FF:000001">
    <property type="entry name" value="LysR family transcriptional regulator"/>
    <property type="match status" value="1"/>
</dbReference>
<keyword evidence="3" id="KW-0238">DNA-binding</keyword>
<evidence type="ECO:0000256" key="2">
    <source>
        <dbReference type="ARBA" id="ARBA00023015"/>
    </source>
</evidence>
<dbReference type="PANTHER" id="PTHR30419">
    <property type="entry name" value="HTH-TYPE TRANSCRIPTIONAL REGULATOR YBHD"/>
    <property type="match status" value="1"/>
</dbReference>
<sequence>MEIRQLTYFVKAAEMLHFTEAAVAVYITQSTLSQQIKLLEQELGMPLFDRLGKQVRLTEAGKTFLPHARQVLLNVEKGKQAIADLNNLITGELRIGVTYAFTSLILPVLPEFTKRFPTLKINLEYGAPEELERKLKVSELDLILAFHNRTDDAELDLQPLSKSNIVLVVAKHNKLAKLKKISLKEILNLNLILPAKGFSSRNFVDELFEQHKITPSIRMELNDMHSLLSLVQHGEQVSIINEKALIGWNELVAVPIAGNRLTRQSYIIWHTGAYRNKAAVLFAEELLKISNPN</sequence>
<dbReference type="InterPro" id="IPR036388">
    <property type="entry name" value="WH-like_DNA-bd_sf"/>
</dbReference>
<dbReference type="PROSITE" id="PS50931">
    <property type="entry name" value="HTH_LYSR"/>
    <property type="match status" value="1"/>
</dbReference>
<dbReference type="EMBL" id="CP051682">
    <property type="protein sequence ID" value="QJD94865.1"/>
    <property type="molecule type" value="Genomic_DNA"/>
</dbReference>
<name>A0A7L5DUR3_9SPHI</name>
<dbReference type="KEGG" id="mrob:HH214_02705"/>
<dbReference type="GO" id="GO:0005829">
    <property type="term" value="C:cytosol"/>
    <property type="evidence" value="ECO:0007669"/>
    <property type="project" value="TreeGrafter"/>
</dbReference>
<keyword evidence="7" id="KW-1185">Reference proteome</keyword>
<dbReference type="Gene3D" id="3.40.190.290">
    <property type="match status" value="1"/>
</dbReference>
<keyword evidence="2" id="KW-0805">Transcription regulation</keyword>
<protein>
    <submittedName>
        <fullName evidence="6">LysR family transcriptional regulator</fullName>
    </submittedName>
</protein>
<evidence type="ECO:0000256" key="1">
    <source>
        <dbReference type="ARBA" id="ARBA00009437"/>
    </source>
</evidence>
<evidence type="ECO:0000259" key="5">
    <source>
        <dbReference type="PROSITE" id="PS50931"/>
    </source>
</evidence>
<accession>A0A7L5DUR3</accession>
<dbReference type="GO" id="GO:0003677">
    <property type="term" value="F:DNA binding"/>
    <property type="evidence" value="ECO:0007669"/>
    <property type="project" value="UniProtKB-KW"/>
</dbReference>
<keyword evidence="4" id="KW-0804">Transcription</keyword>